<dbReference type="PROSITE" id="PS00086">
    <property type="entry name" value="CYTOCHROME_P450"/>
    <property type="match status" value="1"/>
</dbReference>
<feature type="signal peptide" evidence="11">
    <location>
        <begin position="1"/>
        <end position="16"/>
    </location>
</feature>
<dbReference type="Gene3D" id="1.10.630.10">
    <property type="entry name" value="Cytochrome P450"/>
    <property type="match status" value="1"/>
</dbReference>
<dbReference type="PANTHER" id="PTHR47955:SF19">
    <property type="entry name" value="CYTOCHROME P450 71A9-LIKE ISOFORM X1"/>
    <property type="match status" value="1"/>
</dbReference>
<dbReference type="GO" id="GO:0016705">
    <property type="term" value="F:oxidoreductase activity, acting on paired donors, with incorporation or reduction of molecular oxygen"/>
    <property type="evidence" value="ECO:0007669"/>
    <property type="project" value="InterPro"/>
</dbReference>
<comment type="similarity">
    <text evidence="2 9">Belongs to the cytochrome P450 family.</text>
</comment>
<evidence type="ECO:0000256" key="7">
    <source>
        <dbReference type="ARBA" id="ARBA00023033"/>
    </source>
</evidence>
<proteinExistence type="inferred from homology"/>
<feature type="transmembrane region" description="Helical" evidence="10">
    <location>
        <begin position="323"/>
        <end position="344"/>
    </location>
</feature>
<keyword evidence="11" id="KW-0732">Signal</keyword>
<dbReference type="InterPro" id="IPR036396">
    <property type="entry name" value="Cyt_P450_sf"/>
</dbReference>
<dbReference type="GO" id="GO:0020037">
    <property type="term" value="F:heme binding"/>
    <property type="evidence" value="ECO:0007669"/>
    <property type="project" value="InterPro"/>
</dbReference>
<dbReference type="InterPro" id="IPR002401">
    <property type="entry name" value="Cyt_P450_E_grp-I"/>
</dbReference>
<keyword evidence="3 8" id="KW-0349">Heme</keyword>
<keyword evidence="13" id="KW-1185">Reference proteome</keyword>
<evidence type="ECO:0000256" key="8">
    <source>
        <dbReference type="PIRSR" id="PIRSR602401-1"/>
    </source>
</evidence>
<accession>A0AAP0I460</accession>
<feature type="chain" id="PRO_5042861619" description="Cytochrome P450" evidence="11">
    <location>
        <begin position="17"/>
        <end position="529"/>
    </location>
</feature>
<keyword evidence="4 8" id="KW-0479">Metal-binding</keyword>
<dbReference type="PRINTS" id="PR00385">
    <property type="entry name" value="P450"/>
</dbReference>
<reference evidence="12 13" key="1">
    <citation type="submission" date="2024-01" db="EMBL/GenBank/DDBJ databases">
        <title>Genome assemblies of Stephania.</title>
        <authorList>
            <person name="Yang L."/>
        </authorList>
    </citation>
    <scope>NUCLEOTIDE SEQUENCE [LARGE SCALE GENOMIC DNA]</scope>
    <source>
        <strain evidence="12">YNDBR</strain>
        <tissue evidence="12">Leaf</tissue>
    </source>
</reference>
<comment type="caution">
    <text evidence="12">The sequence shown here is derived from an EMBL/GenBank/DDBJ whole genome shotgun (WGS) entry which is preliminary data.</text>
</comment>
<evidence type="ECO:0000256" key="1">
    <source>
        <dbReference type="ARBA" id="ARBA00001971"/>
    </source>
</evidence>
<evidence type="ECO:0000256" key="2">
    <source>
        <dbReference type="ARBA" id="ARBA00010617"/>
    </source>
</evidence>
<dbReference type="CDD" id="cd11072">
    <property type="entry name" value="CYP71-like"/>
    <property type="match status" value="1"/>
</dbReference>
<dbReference type="AlphaFoldDB" id="A0AAP0I460"/>
<dbReference type="PANTHER" id="PTHR47955">
    <property type="entry name" value="CYTOCHROME P450 FAMILY 71 PROTEIN"/>
    <property type="match status" value="1"/>
</dbReference>
<evidence type="ECO:0000256" key="4">
    <source>
        <dbReference type="ARBA" id="ARBA00022723"/>
    </source>
</evidence>
<keyword evidence="7 9" id="KW-0503">Monooxygenase</keyword>
<dbReference type="InterPro" id="IPR001128">
    <property type="entry name" value="Cyt_P450"/>
</dbReference>
<dbReference type="EMBL" id="JBBNAF010000010">
    <property type="protein sequence ID" value="KAK9108300.1"/>
    <property type="molecule type" value="Genomic_DNA"/>
</dbReference>
<keyword evidence="5 9" id="KW-0560">Oxidoreductase</keyword>
<evidence type="ECO:0000256" key="10">
    <source>
        <dbReference type="SAM" id="Phobius"/>
    </source>
</evidence>
<evidence type="ECO:0000256" key="9">
    <source>
        <dbReference type="RuleBase" id="RU000461"/>
    </source>
</evidence>
<dbReference type="Pfam" id="PF00067">
    <property type="entry name" value="p450"/>
    <property type="match status" value="1"/>
</dbReference>
<name>A0AAP0I460_9MAGN</name>
<protein>
    <recommendedName>
        <fullName evidence="14">Cytochrome P450</fullName>
    </recommendedName>
</protein>
<evidence type="ECO:0000256" key="3">
    <source>
        <dbReference type="ARBA" id="ARBA00022617"/>
    </source>
</evidence>
<gene>
    <name evidence="12" type="ORF">Syun_024311</name>
</gene>
<evidence type="ECO:0000313" key="12">
    <source>
        <dbReference type="EMBL" id="KAK9108300.1"/>
    </source>
</evidence>
<evidence type="ECO:0000256" key="6">
    <source>
        <dbReference type="ARBA" id="ARBA00023004"/>
    </source>
</evidence>
<dbReference type="GO" id="GO:0005506">
    <property type="term" value="F:iron ion binding"/>
    <property type="evidence" value="ECO:0007669"/>
    <property type="project" value="InterPro"/>
</dbReference>
<dbReference type="InterPro" id="IPR017972">
    <property type="entry name" value="Cyt_P450_CS"/>
</dbReference>
<evidence type="ECO:0000313" key="13">
    <source>
        <dbReference type="Proteomes" id="UP001420932"/>
    </source>
</evidence>
<evidence type="ECO:0008006" key="14">
    <source>
        <dbReference type="Google" id="ProtNLM"/>
    </source>
</evidence>
<keyword evidence="6 8" id="KW-0408">Iron</keyword>
<dbReference type="GO" id="GO:0044550">
    <property type="term" value="P:secondary metabolite biosynthetic process"/>
    <property type="evidence" value="ECO:0007669"/>
    <property type="project" value="UniProtKB-ARBA"/>
</dbReference>
<sequence>MALPMLLFSLFALITSFLLLITKRNKNNIKSSHLNFPPGPPKLPIVGNLHQLGKLPHRSLSQLSNQHGPVMLLQLGRVPTLVISSPDAARQVLKTLDHEFCTRPSLRGPKRLSYNHLDIAFAPYGVYWRDMKKMCISHVFSAKRVRATCKTRSVEVANMIKSISSSIATNTSSTTTSLGVNLTKELMSLTYRITCRVAFGESSYHYGGTVDGKFEENVYEAMALLGAFAGSDFFPDYCVGRVLDVLKGWNARLENCFRGLDAFYKKIIDRHEAAASMRRSSTLLEEKEEEEDITDVLLRLRKDQSIGGGPGGAAFTDDNIKAIFMNLFVGGMGAPAVTVTWAMAELIRKPEKMKKLQQQIRNCVGNKGKVEEADLDQLHYLKMVTKETLRLHPPEALLVPRESMSHCKINGYDIRPKTRVIVNAWAIGRNPEYWDDPEEFLPERFEDNLIHYKGQHFEFVPFGAGRRICPGMAMGVAMAELALANLLYCFDWELPSEMEEEAINMDETVGLTVHKKYDLRLVPVEYVPP</sequence>
<keyword evidence="10" id="KW-0472">Membrane</keyword>
<keyword evidence="10" id="KW-1133">Transmembrane helix</keyword>
<dbReference type="FunFam" id="1.10.630.10:FF:000011">
    <property type="entry name" value="Cytochrome P450 83B1"/>
    <property type="match status" value="1"/>
</dbReference>
<dbReference type="SUPFAM" id="SSF48264">
    <property type="entry name" value="Cytochrome P450"/>
    <property type="match status" value="1"/>
</dbReference>
<organism evidence="12 13">
    <name type="scientific">Stephania yunnanensis</name>
    <dbReference type="NCBI Taxonomy" id="152371"/>
    <lineage>
        <taxon>Eukaryota</taxon>
        <taxon>Viridiplantae</taxon>
        <taxon>Streptophyta</taxon>
        <taxon>Embryophyta</taxon>
        <taxon>Tracheophyta</taxon>
        <taxon>Spermatophyta</taxon>
        <taxon>Magnoliopsida</taxon>
        <taxon>Ranunculales</taxon>
        <taxon>Menispermaceae</taxon>
        <taxon>Menispermoideae</taxon>
        <taxon>Cissampelideae</taxon>
        <taxon>Stephania</taxon>
    </lineage>
</organism>
<comment type="cofactor">
    <cofactor evidence="1 8">
        <name>heme</name>
        <dbReference type="ChEBI" id="CHEBI:30413"/>
    </cofactor>
</comment>
<evidence type="ECO:0000256" key="11">
    <source>
        <dbReference type="SAM" id="SignalP"/>
    </source>
</evidence>
<dbReference type="Proteomes" id="UP001420932">
    <property type="component" value="Unassembled WGS sequence"/>
</dbReference>
<dbReference type="GO" id="GO:0004497">
    <property type="term" value="F:monooxygenase activity"/>
    <property type="evidence" value="ECO:0007669"/>
    <property type="project" value="UniProtKB-KW"/>
</dbReference>
<feature type="binding site" description="axial binding residue" evidence="8">
    <location>
        <position position="469"/>
    </location>
    <ligand>
        <name>heme</name>
        <dbReference type="ChEBI" id="CHEBI:30413"/>
    </ligand>
    <ligandPart>
        <name>Fe</name>
        <dbReference type="ChEBI" id="CHEBI:18248"/>
    </ligandPart>
</feature>
<dbReference type="PRINTS" id="PR00463">
    <property type="entry name" value="EP450I"/>
</dbReference>
<keyword evidence="10" id="KW-0812">Transmembrane</keyword>
<evidence type="ECO:0000256" key="5">
    <source>
        <dbReference type="ARBA" id="ARBA00023002"/>
    </source>
</evidence>